<keyword evidence="1" id="KW-0732">Signal</keyword>
<evidence type="ECO:0000313" key="3">
    <source>
        <dbReference type="Proteomes" id="UP001214854"/>
    </source>
</evidence>
<gene>
    <name evidence="2" type="ORF">PQU92_11385</name>
</gene>
<reference evidence="2 3" key="1">
    <citation type="submission" date="2023-01" db="EMBL/GenBank/DDBJ databases">
        <title>Novel species of the genus Asticcacaulis isolated from rivers.</title>
        <authorList>
            <person name="Lu H."/>
        </authorList>
    </citation>
    <scope>NUCLEOTIDE SEQUENCE [LARGE SCALE GENOMIC DNA]</scope>
    <source>
        <strain evidence="2 3">BYS171W</strain>
    </source>
</reference>
<dbReference type="Proteomes" id="UP001214854">
    <property type="component" value="Unassembled WGS sequence"/>
</dbReference>
<feature type="chain" id="PRO_5045761046" description="TonB C-terminal domain-containing protein" evidence="1">
    <location>
        <begin position="21"/>
        <end position="122"/>
    </location>
</feature>
<proteinExistence type="predicted"/>
<comment type="caution">
    <text evidence="2">The sequence shown here is derived from an EMBL/GenBank/DDBJ whole genome shotgun (WGS) entry which is preliminary data.</text>
</comment>
<feature type="signal peptide" evidence="1">
    <location>
        <begin position="1"/>
        <end position="20"/>
    </location>
</feature>
<keyword evidence="3" id="KW-1185">Reference proteome</keyword>
<evidence type="ECO:0000313" key="2">
    <source>
        <dbReference type="EMBL" id="MDC7683882.1"/>
    </source>
</evidence>
<protein>
    <recommendedName>
        <fullName evidence="4">TonB C-terminal domain-containing protein</fullName>
    </recommendedName>
</protein>
<organism evidence="2 3">
    <name type="scientific">Asticcacaulis aquaticus</name>
    <dbReference type="NCBI Taxonomy" id="2984212"/>
    <lineage>
        <taxon>Bacteria</taxon>
        <taxon>Pseudomonadati</taxon>
        <taxon>Pseudomonadota</taxon>
        <taxon>Alphaproteobacteria</taxon>
        <taxon>Caulobacterales</taxon>
        <taxon>Caulobacteraceae</taxon>
        <taxon>Asticcacaulis</taxon>
    </lineage>
</organism>
<name>A0ABT5HUX7_9CAUL</name>
<dbReference type="RefSeq" id="WP_272748339.1">
    <property type="nucleotide sequence ID" value="NZ_JAQQKX010000008.1"/>
</dbReference>
<evidence type="ECO:0008006" key="4">
    <source>
        <dbReference type="Google" id="ProtNLM"/>
    </source>
</evidence>
<evidence type="ECO:0000256" key="1">
    <source>
        <dbReference type="SAM" id="SignalP"/>
    </source>
</evidence>
<accession>A0ABT5HUX7</accession>
<sequence>MWVLWLMVAVLTGVAGTVAAQDETSTSRPQPTMKKAPPADAMLKLYPKAAINAKIGGEVIITCGWTANGRLKDCRALKEEPEGYGFADVTIRGFEAYTELQGMTGDSGPGEEKKFRYRWTIE</sequence>
<dbReference type="EMBL" id="JAQQKX010000008">
    <property type="protein sequence ID" value="MDC7683882.1"/>
    <property type="molecule type" value="Genomic_DNA"/>
</dbReference>